<reference evidence="2" key="1">
    <citation type="submission" date="2021-07" db="EMBL/GenBank/DDBJ databases">
        <authorList>
            <person name="Fernandez M."/>
            <person name="Pereira P."/>
            <person name="Torres Tejerizo G.A."/>
            <person name="Gonzalez P."/>
            <person name="Agostini E."/>
        </authorList>
    </citation>
    <scope>NUCLEOTIDE SEQUENCE</scope>
    <source>
        <strain evidence="2">SFC 500-1A</strain>
    </source>
</reference>
<feature type="signal peptide" evidence="1">
    <location>
        <begin position="1"/>
        <end position="18"/>
    </location>
</feature>
<gene>
    <name evidence="2" type="ORF">KW868_09220</name>
</gene>
<feature type="chain" id="PRO_5036461643" evidence="1">
    <location>
        <begin position="19"/>
        <end position="170"/>
    </location>
</feature>
<dbReference type="AlphaFoldDB" id="A0A8X8GKP8"/>
<keyword evidence="1" id="KW-0732">Signal</keyword>
<name>A0A8X8GKP8_ACIGI</name>
<evidence type="ECO:0000256" key="1">
    <source>
        <dbReference type="SAM" id="SignalP"/>
    </source>
</evidence>
<sequence>MKIKLFLCMVLVSCATSAADNATKQARIASEQSQLNLLIAPIKSLDDLNAYMRNTPKAKNPIEKLSKNGKARFLSSLRFNEKGLTSFGHLDLEAELSASEIYQILSLFGAQELISTSNLVIKNDFDRMVIRNITTRYRSWGSWDIRDHVCVDFRGCKPFTGVTCHDRTCD</sequence>
<accession>A0A8X8GKP8</accession>
<organism evidence="2 3">
    <name type="scientific">Acinetobacter guillouiae</name>
    <name type="common">Acinetobacter genomosp. 11</name>
    <dbReference type="NCBI Taxonomy" id="106649"/>
    <lineage>
        <taxon>Bacteria</taxon>
        <taxon>Pseudomonadati</taxon>
        <taxon>Pseudomonadota</taxon>
        <taxon>Gammaproteobacteria</taxon>
        <taxon>Moraxellales</taxon>
        <taxon>Moraxellaceae</taxon>
        <taxon>Acinetobacter</taxon>
    </lineage>
</organism>
<dbReference type="EMBL" id="JAHWXT010000002">
    <property type="protein sequence ID" value="MCF0264643.1"/>
    <property type="molecule type" value="Genomic_DNA"/>
</dbReference>
<dbReference type="Proteomes" id="UP000887320">
    <property type="component" value="Unassembled WGS sequence"/>
</dbReference>
<protein>
    <submittedName>
        <fullName evidence="2">Uncharacterized protein</fullName>
    </submittedName>
</protein>
<dbReference type="RefSeq" id="WP_234623265.1">
    <property type="nucleotide sequence ID" value="NZ_JAHWXT010000002.1"/>
</dbReference>
<evidence type="ECO:0000313" key="2">
    <source>
        <dbReference type="EMBL" id="MCF0264643.1"/>
    </source>
</evidence>
<evidence type="ECO:0000313" key="3">
    <source>
        <dbReference type="Proteomes" id="UP000887320"/>
    </source>
</evidence>
<comment type="caution">
    <text evidence="2">The sequence shown here is derived from an EMBL/GenBank/DDBJ whole genome shotgun (WGS) entry which is preliminary data.</text>
</comment>
<proteinExistence type="predicted"/>